<evidence type="ECO:0000259" key="3">
    <source>
        <dbReference type="SMART" id="SM01358"/>
    </source>
</evidence>
<comment type="caution">
    <text evidence="4">The sequence shown here is derived from an EMBL/GenBank/DDBJ whole genome shotgun (WGS) entry which is preliminary data.</text>
</comment>
<evidence type="ECO:0000256" key="2">
    <source>
        <dbReference type="SAM" id="Phobius"/>
    </source>
</evidence>
<feature type="coiled-coil region" evidence="1">
    <location>
        <begin position="38"/>
        <end position="91"/>
    </location>
</feature>
<sequence>MKLNSIKYRLLLIILVCVLGMLLLMISQFHSTQRLIELNQQRLQLVQLNNELLQMRRHEKDFLLRFDMRYAEQLNERAASLAAQLAALSEQMNSLTLPVQQVQGMLDALFVYQRRFDKLVELQSRIGFDEQQGEQGRFRQAIHALETQLSDQAQWQILLLQMRRSEKDFMLRKRMEYAQRQQAVYEQLESAVSQSAARDTLVPLLQRYQQGFLQLVESNRQIGLNHELGLKGQFRAQAHLLEQRLTRLELALQPILAEQQREVERNGMLIMSMTLFALLLLLIQSFVTFQRAFSAFIQFFYRCKREYQRLDERKLGFAEFRSLAAVANEMVESRLEMERELKEIKQELARLREQQHVSAH</sequence>
<accession>A0ABN0XB18</accession>
<evidence type="ECO:0000313" key="5">
    <source>
        <dbReference type="Proteomes" id="UP001501757"/>
    </source>
</evidence>
<evidence type="ECO:0000256" key="1">
    <source>
        <dbReference type="SAM" id="Coils"/>
    </source>
</evidence>
<reference evidence="4 5" key="1">
    <citation type="journal article" date="2019" name="Int. J. Syst. Evol. Microbiol.">
        <title>The Global Catalogue of Microorganisms (GCM) 10K type strain sequencing project: providing services to taxonomists for standard genome sequencing and annotation.</title>
        <authorList>
            <consortium name="The Broad Institute Genomics Platform"/>
            <consortium name="The Broad Institute Genome Sequencing Center for Infectious Disease"/>
            <person name="Wu L."/>
            <person name="Ma J."/>
        </authorList>
    </citation>
    <scope>NUCLEOTIDE SEQUENCE [LARGE SCALE GENOMIC DNA]</scope>
    <source>
        <strain evidence="4 5">JCM 13378</strain>
    </source>
</reference>
<dbReference type="SMART" id="SM01358">
    <property type="entry name" value="HBM"/>
    <property type="match status" value="1"/>
</dbReference>
<evidence type="ECO:0000313" key="4">
    <source>
        <dbReference type="EMBL" id="GAA0359662.1"/>
    </source>
</evidence>
<keyword evidence="5" id="KW-1185">Reference proteome</keyword>
<feature type="transmembrane region" description="Helical" evidence="2">
    <location>
        <begin position="268"/>
        <end position="289"/>
    </location>
</feature>
<keyword evidence="2" id="KW-1133">Transmembrane helix</keyword>
<protein>
    <recommendedName>
        <fullName evidence="3">HBM domain-containing protein</fullName>
    </recommendedName>
</protein>
<proteinExistence type="predicted"/>
<keyword evidence="2" id="KW-0472">Membrane</keyword>
<dbReference type="Proteomes" id="UP001501757">
    <property type="component" value="Unassembled WGS sequence"/>
</dbReference>
<dbReference type="EMBL" id="BAAAEI010000013">
    <property type="protein sequence ID" value="GAA0359662.1"/>
    <property type="molecule type" value="Genomic_DNA"/>
</dbReference>
<organism evidence="4 5">
    <name type="scientific">Bowmanella denitrificans</name>
    <dbReference type="NCBI Taxonomy" id="366582"/>
    <lineage>
        <taxon>Bacteria</taxon>
        <taxon>Pseudomonadati</taxon>
        <taxon>Pseudomonadota</taxon>
        <taxon>Gammaproteobacteria</taxon>
        <taxon>Alteromonadales</taxon>
        <taxon>Alteromonadaceae</taxon>
        <taxon>Bowmanella</taxon>
    </lineage>
</organism>
<gene>
    <name evidence="4" type="ORF">GCM10009092_24860</name>
</gene>
<dbReference type="RefSeq" id="WP_343845259.1">
    <property type="nucleotide sequence ID" value="NZ_BAAAEI010000013.1"/>
</dbReference>
<feature type="domain" description="HBM" evidence="3">
    <location>
        <begin position="29"/>
        <end position="265"/>
    </location>
</feature>
<name>A0ABN0XB18_9ALTE</name>
<dbReference type="InterPro" id="IPR032255">
    <property type="entry name" value="HBM"/>
</dbReference>
<keyword evidence="2" id="KW-0812">Transmembrane</keyword>
<keyword evidence="1" id="KW-0175">Coiled coil</keyword>
<feature type="coiled-coil region" evidence="1">
    <location>
        <begin position="327"/>
        <end position="354"/>
    </location>
</feature>